<dbReference type="EMBL" id="CM047940">
    <property type="protein sequence ID" value="KAI9904074.1"/>
    <property type="molecule type" value="Genomic_DNA"/>
</dbReference>
<name>A0ACC0VCE4_9HYPO</name>
<accession>A0ACC0VCE4</accession>
<gene>
    <name evidence="1" type="ORF">N3K66_000603</name>
</gene>
<evidence type="ECO:0000313" key="1">
    <source>
        <dbReference type="EMBL" id="KAI9904074.1"/>
    </source>
</evidence>
<comment type="caution">
    <text evidence="1">The sequence shown here is derived from an EMBL/GenBank/DDBJ whole genome shotgun (WGS) entry which is preliminary data.</text>
</comment>
<evidence type="ECO:0000313" key="2">
    <source>
        <dbReference type="Proteomes" id="UP001163324"/>
    </source>
</evidence>
<organism evidence="1 2">
    <name type="scientific">Trichothecium roseum</name>
    <dbReference type="NCBI Taxonomy" id="47278"/>
    <lineage>
        <taxon>Eukaryota</taxon>
        <taxon>Fungi</taxon>
        <taxon>Dikarya</taxon>
        <taxon>Ascomycota</taxon>
        <taxon>Pezizomycotina</taxon>
        <taxon>Sordariomycetes</taxon>
        <taxon>Hypocreomycetidae</taxon>
        <taxon>Hypocreales</taxon>
        <taxon>Hypocreales incertae sedis</taxon>
        <taxon>Trichothecium</taxon>
    </lineage>
</organism>
<reference evidence="1" key="1">
    <citation type="submission" date="2022-10" db="EMBL/GenBank/DDBJ databases">
        <title>Complete Genome of Trichothecium roseum strain YXFP-22015, a Plant Pathogen Isolated from Citrus.</title>
        <authorList>
            <person name="Wang Y."/>
            <person name="Zhu L."/>
        </authorList>
    </citation>
    <scope>NUCLEOTIDE SEQUENCE</scope>
    <source>
        <strain evidence="1">YXFP-22015</strain>
    </source>
</reference>
<sequence>MEPRLATIEPRLIHLLNESKSPQQPHNDLPPIYSLPNLGSADRSLPPLEPDASRRLGFEDWPAPTSVTAPGSSGFEDGYTTQPRRDGSSDDGNYAGTTAVQPMRLLLGEPDSSESAYPLSKILDDTGDLGDDASSKKRNRALTTKDDVPQLPQPVKKQKATPDASFMPPIINGLHEPPPHAALFPPIASYTSYEDNDSGPFRLLQEFNYAPEERASGQTTPPEPETGSSKSRKRATKPRRKWSEAETNALLLGVSKHGVGKWTRILEDADFESKFNGRTAGDLKDRFRTCCPAELQRSKDMDGSASPSYKSHNSKQKDRDSTKWANICIEDEDEHSNDTAAASPESTNAGQRQKKSRAHRKNMEDLENLGIYTPFKKSRRRERRPFTEQDDNEILLGLEKYGPAWTKIQRDLAFNLSSRQPTDLRDRMRNKYPDVYQSIEKGTFRVKNGAKANDIMEPSLNTSSQYPSLKPQLSQATSKEDLGRLSTHDVGGDSGPPQFLNGEMDISRLLLDDRAI</sequence>
<proteinExistence type="predicted"/>
<keyword evidence="2" id="KW-1185">Reference proteome</keyword>
<protein>
    <submittedName>
        <fullName evidence="1">Uncharacterized protein</fullName>
    </submittedName>
</protein>
<dbReference type="Proteomes" id="UP001163324">
    <property type="component" value="Chromosome 1"/>
</dbReference>